<comment type="caution">
    <text evidence="4">The sequence shown here is derived from an EMBL/GenBank/DDBJ whole genome shotgun (WGS) entry which is preliminary data.</text>
</comment>
<feature type="signal peptide" evidence="2">
    <location>
        <begin position="1"/>
        <end position="19"/>
    </location>
</feature>
<evidence type="ECO:0000256" key="1">
    <source>
        <dbReference type="ARBA" id="ARBA00022729"/>
    </source>
</evidence>
<sequence>MIFTNYYSILGLAIGCATAEIMITEPVEITRWQRGENAIVKWNIDAIDLAELVTIELRIGPKVNLALSYEIATEVDANEESHSWFVPENLIPGDKYSVRIITDKGVDRYSHYFTIV</sequence>
<dbReference type="Pfam" id="PF10342">
    <property type="entry name" value="Kre9_KNH"/>
    <property type="match status" value="1"/>
</dbReference>
<accession>A0A1Y1YEE1</accession>
<keyword evidence="1 2" id="KW-0732">Signal</keyword>
<dbReference type="Proteomes" id="UP000193498">
    <property type="component" value="Unassembled WGS sequence"/>
</dbReference>
<reference evidence="4 5" key="1">
    <citation type="submission" date="2016-07" db="EMBL/GenBank/DDBJ databases">
        <title>Pervasive Adenine N6-methylation of Active Genes in Fungi.</title>
        <authorList>
            <consortium name="DOE Joint Genome Institute"/>
            <person name="Mondo S.J."/>
            <person name="Dannebaum R.O."/>
            <person name="Kuo R.C."/>
            <person name="Labutti K."/>
            <person name="Haridas S."/>
            <person name="Kuo A."/>
            <person name="Salamov A."/>
            <person name="Ahrendt S.R."/>
            <person name="Lipzen A."/>
            <person name="Sullivan W."/>
            <person name="Andreopoulos W.B."/>
            <person name="Clum A."/>
            <person name="Lindquist E."/>
            <person name="Daum C."/>
            <person name="Ramamoorthy G.K."/>
            <person name="Gryganskyi A."/>
            <person name="Culley D."/>
            <person name="Magnuson J.K."/>
            <person name="James T.Y."/>
            <person name="O'Malley M.A."/>
            <person name="Stajich J.E."/>
            <person name="Spatafora J.W."/>
            <person name="Visel A."/>
            <person name="Grigoriev I.V."/>
        </authorList>
    </citation>
    <scope>NUCLEOTIDE SEQUENCE [LARGE SCALE GENOMIC DNA]</scope>
    <source>
        <strain evidence="4 5">CBS 931.73</strain>
    </source>
</reference>
<dbReference type="AlphaFoldDB" id="A0A1Y1YEE1"/>
<evidence type="ECO:0000256" key="2">
    <source>
        <dbReference type="SAM" id="SignalP"/>
    </source>
</evidence>
<keyword evidence="5" id="KW-1185">Reference proteome</keyword>
<dbReference type="EMBL" id="MCFE01000157">
    <property type="protein sequence ID" value="ORX96338.1"/>
    <property type="molecule type" value="Genomic_DNA"/>
</dbReference>
<feature type="chain" id="PRO_5012485897" description="Yeast cell wall synthesis Kre9/Knh1-like N-terminal domain-containing protein" evidence="2">
    <location>
        <begin position="20"/>
        <end position="116"/>
    </location>
</feature>
<proteinExistence type="predicted"/>
<dbReference type="InParanoid" id="A0A1Y1YEE1"/>
<feature type="domain" description="Yeast cell wall synthesis Kre9/Knh1-like N-terminal" evidence="3">
    <location>
        <begin position="29"/>
        <end position="115"/>
    </location>
</feature>
<name>A0A1Y1YEE1_9FUNG</name>
<protein>
    <recommendedName>
        <fullName evidence="3">Yeast cell wall synthesis Kre9/Knh1-like N-terminal domain-containing protein</fullName>
    </recommendedName>
</protein>
<dbReference type="InterPro" id="IPR018466">
    <property type="entry name" value="Kre9/Knh1-like_N"/>
</dbReference>
<gene>
    <name evidence="4" type="ORF">K493DRAFT_300987</name>
</gene>
<evidence type="ECO:0000313" key="4">
    <source>
        <dbReference type="EMBL" id="ORX96338.1"/>
    </source>
</evidence>
<evidence type="ECO:0000259" key="3">
    <source>
        <dbReference type="Pfam" id="PF10342"/>
    </source>
</evidence>
<organism evidence="4 5">
    <name type="scientific">Basidiobolus meristosporus CBS 931.73</name>
    <dbReference type="NCBI Taxonomy" id="1314790"/>
    <lineage>
        <taxon>Eukaryota</taxon>
        <taxon>Fungi</taxon>
        <taxon>Fungi incertae sedis</taxon>
        <taxon>Zoopagomycota</taxon>
        <taxon>Entomophthoromycotina</taxon>
        <taxon>Basidiobolomycetes</taxon>
        <taxon>Basidiobolales</taxon>
        <taxon>Basidiobolaceae</taxon>
        <taxon>Basidiobolus</taxon>
    </lineage>
</organism>
<evidence type="ECO:0000313" key="5">
    <source>
        <dbReference type="Proteomes" id="UP000193498"/>
    </source>
</evidence>
<dbReference type="OrthoDB" id="2973648at2759"/>